<sequence>MAAKIKLQRKGKKGQPKYRFVVQEAKSKLSGNVIDILGEYDPLKEPSFFNINKEKAEYWLKKGAIPTEKVRDLLGKANILPPVDTSKLHKRKPKKEPQATEAPGETKPAEGTSKKEDPAKDSEQKSV</sequence>
<dbReference type="NCBIfam" id="TIGR00002">
    <property type="entry name" value="S16"/>
    <property type="match status" value="1"/>
</dbReference>
<dbReference type="GO" id="GO:0006412">
    <property type="term" value="P:translation"/>
    <property type="evidence" value="ECO:0007669"/>
    <property type="project" value="UniProtKB-UniRule"/>
</dbReference>
<evidence type="ECO:0000256" key="1">
    <source>
        <dbReference type="ARBA" id="ARBA00022980"/>
    </source>
</evidence>
<evidence type="ECO:0000256" key="3">
    <source>
        <dbReference type="HAMAP-Rule" id="MF_00385"/>
    </source>
</evidence>
<dbReference type="PANTHER" id="PTHR12919">
    <property type="entry name" value="30S RIBOSOMAL PROTEIN S16"/>
    <property type="match status" value="1"/>
</dbReference>
<keyword evidence="1 3" id="KW-0689">Ribosomal protein</keyword>
<reference evidence="5 6" key="1">
    <citation type="journal article" date="2016" name="Nat. Commun.">
        <title>Thousands of microbial genomes shed light on interconnected biogeochemical processes in an aquifer system.</title>
        <authorList>
            <person name="Anantharaman K."/>
            <person name="Brown C.T."/>
            <person name="Hug L.A."/>
            <person name="Sharon I."/>
            <person name="Castelle C.J."/>
            <person name="Probst A.J."/>
            <person name="Thomas B.C."/>
            <person name="Singh A."/>
            <person name="Wilkins M.J."/>
            <person name="Karaoz U."/>
            <person name="Brodie E.L."/>
            <person name="Williams K.H."/>
            <person name="Hubbard S.S."/>
            <person name="Banfield J.F."/>
        </authorList>
    </citation>
    <scope>NUCLEOTIDE SEQUENCE [LARGE SCALE GENOMIC DNA]</scope>
</reference>
<dbReference type="Pfam" id="PF00886">
    <property type="entry name" value="Ribosomal_S16"/>
    <property type="match status" value="1"/>
</dbReference>
<comment type="caution">
    <text evidence="5">The sequence shown here is derived from an EMBL/GenBank/DDBJ whole genome shotgun (WGS) entry which is preliminary data.</text>
</comment>
<evidence type="ECO:0000313" key="6">
    <source>
        <dbReference type="Proteomes" id="UP000177905"/>
    </source>
</evidence>
<evidence type="ECO:0000256" key="2">
    <source>
        <dbReference type="ARBA" id="ARBA00023274"/>
    </source>
</evidence>
<comment type="similarity">
    <text evidence="3">Belongs to the bacterial ribosomal protein bS16 family.</text>
</comment>
<dbReference type="Proteomes" id="UP000177905">
    <property type="component" value="Unassembled WGS sequence"/>
</dbReference>
<feature type="compositionally biased region" description="Basic and acidic residues" evidence="4">
    <location>
        <begin position="112"/>
        <end position="127"/>
    </location>
</feature>
<protein>
    <recommendedName>
        <fullName evidence="3">Small ribosomal subunit protein bS16</fullName>
    </recommendedName>
</protein>
<dbReference type="HAMAP" id="MF_00385">
    <property type="entry name" value="Ribosomal_bS16"/>
    <property type="match status" value="1"/>
</dbReference>
<dbReference type="SUPFAM" id="SSF54565">
    <property type="entry name" value="Ribosomal protein S16"/>
    <property type="match status" value="1"/>
</dbReference>
<evidence type="ECO:0000256" key="4">
    <source>
        <dbReference type="SAM" id="MobiDB-lite"/>
    </source>
</evidence>
<dbReference type="PANTHER" id="PTHR12919:SF20">
    <property type="entry name" value="SMALL RIBOSOMAL SUBUNIT PROTEIN BS16M"/>
    <property type="match status" value="1"/>
</dbReference>
<dbReference type="AlphaFoldDB" id="A0A1F4S0K0"/>
<keyword evidence="2 3" id="KW-0687">Ribonucleoprotein</keyword>
<dbReference type="InterPro" id="IPR023803">
    <property type="entry name" value="Ribosomal_bS16_dom_sf"/>
</dbReference>
<feature type="region of interest" description="Disordered" evidence="4">
    <location>
        <begin position="77"/>
        <end position="127"/>
    </location>
</feature>
<evidence type="ECO:0000313" key="5">
    <source>
        <dbReference type="EMBL" id="OGC13966.1"/>
    </source>
</evidence>
<organism evidence="5 6">
    <name type="scientific">candidate division WOR-1 bacterium RIFOXYB2_FULL_36_35</name>
    <dbReference type="NCBI Taxonomy" id="1802578"/>
    <lineage>
        <taxon>Bacteria</taxon>
        <taxon>Bacillati</taxon>
        <taxon>Saganbacteria</taxon>
    </lineage>
</organism>
<dbReference type="InterPro" id="IPR000307">
    <property type="entry name" value="Ribosomal_bS16"/>
</dbReference>
<accession>A0A1F4S0K0</accession>
<dbReference type="GO" id="GO:0005737">
    <property type="term" value="C:cytoplasm"/>
    <property type="evidence" value="ECO:0007669"/>
    <property type="project" value="UniProtKB-ARBA"/>
</dbReference>
<dbReference type="EMBL" id="MEUA01000046">
    <property type="protein sequence ID" value="OGC13966.1"/>
    <property type="molecule type" value="Genomic_DNA"/>
</dbReference>
<dbReference type="GO" id="GO:0003735">
    <property type="term" value="F:structural constituent of ribosome"/>
    <property type="evidence" value="ECO:0007669"/>
    <property type="project" value="InterPro"/>
</dbReference>
<proteinExistence type="inferred from homology"/>
<name>A0A1F4S0K0_UNCSA</name>
<gene>
    <name evidence="3" type="primary">rpsP</name>
    <name evidence="5" type="ORF">A2290_04140</name>
</gene>
<dbReference type="Gene3D" id="3.30.1320.10">
    <property type="match status" value="1"/>
</dbReference>
<dbReference type="GO" id="GO:0015935">
    <property type="term" value="C:small ribosomal subunit"/>
    <property type="evidence" value="ECO:0007669"/>
    <property type="project" value="TreeGrafter"/>
</dbReference>